<dbReference type="Gene3D" id="1.10.860.10">
    <property type="entry name" value="DNAb Helicase, Chain A"/>
    <property type="match status" value="1"/>
</dbReference>
<dbReference type="InterPro" id="IPR036185">
    <property type="entry name" value="DNA_heli_DnaB-like_N_sf"/>
</dbReference>
<dbReference type="RefSeq" id="WP_100618998.1">
    <property type="nucleotide sequence ID" value="NZ_CP024932.1"/>
</dbReference>
<dbReference type="SUPFAM" id="SSF48024">
    <property type="entry name" value="N-terminal domain of DnaB helicase"/>
    <property type="match status" value="1"/>
</dbReference>
<proteinExistence type="predicted"/>
<evidence type="ECO:0000313" key="2">
    <source>
        <dbReference type="Proteomes" id="UP000231994"/>
    </source>
</evidence>
<sequence length="165" mass="18633">MSVLETTLSREVLAALMAVPARTATETLGRLQAEDFPNWIHQRIFEALTEIQYPQQPGQGAVIDQAHHHLLEQGLLKDRDNGLRAEMTILAGITGHPELLPVYVNEVLENRWRREAEDYFKRGLQHVWDSPKSDLVEVLAGINAVREYFQRMAPVQAVKSAQNAA</sequence>
<dbReference type="Proteomes" id="UP000231994">
    <property type="component" value="Chromosome"/>
</dbReference>
<name>A0ABC8CLC6_CORST</name>
<accession>A0ABC8CLC6</accession>
<organism evidence="1 2">
    <name type="scientific">Corynebacterium striatum</name>
    <dbReference type="NCBI Taxonomy" id="43770"/>
    <lineage>
        <taxon>Bacteria</taxon>
        <taxon>Bacillati</taxon>
        <taxon>Actinomycetota</taxon>
        <taxon>Actinomycetes</taxon>
        <taxon>Mycobacteriales</taxon>
        <taxon>Corynebacteriaceae</taxon>
        <taxon>Corynebacterium</taxon>
    </lineage>
</organism>
<dbReference type="AlphaFoldDB" id="A0ABC8CLC6"/>
<protein>
    <recommendedName>
        <fullName evidence="3">DNA helicase DnaB-like N-terminal domain-containing protein</fullName>
    </recommendedName>
</protein>
<dbReference type="InterPro" id="IPR016136">
    <property type="entry name" value="DNA_helicase_N/primase_C"/>
</dbReference>
<evidence type="ECO:0008006" key="3">
    <source>
        <dbReference type="Google" id="ProtNLM"/>
    </source>
</evidence>
<evidence type="ECO:0000313" key="1">
    <source>
        <dbReference type="EMBL" id="ATZ08639.1"/>
    </source>
</evidence>
<dbReference type="EMBL" id="CP024932">
    <property type="protein sequence ID" value="ATZ08639.1"/>
    <property type="molecule type" value="Genomic_DNA"/>
</dbReference>
<gene>
    <name evidence="1" type="ORF">A9D01_07660</name>
</gene>
<reference evidence="1 2" key="1">
    <citation type="submission" date="2017-11" db="EMBL/GenBank/DDBJ databases">
        <title>Whole genome sequencing of cultured pathogen.</title>
        <authorList>
            <person name="Hoffmann M."/>
            <person name="Sanchez M."/>
            <person name="Timme R."/>
            <person name="Nudel K."/>
            <person name="Bry L."/>
        </authorList>
    </citation>
    <scope>NUCLEOTIDE SEQUENCE [LARGE SCALE GENOMIC DNA]</scope>
    <source>
        <strain evidence="1 2">216</strain>
    </source>
</reference>